<keyword evidence="3" id="KW-1185">Reference proteome</keyword>
<evidence type="ECO:0000256" key="1">
    <source>
        <dbReference type="SAM" id="MobiDB-lite"/>
    </source>
</evidence>
<reference evidence="2" key="2">
    <citation type="submission" date="2021-03" db="UniProtKB">
        <authorList>
            <consortium name="EnsemblPlants"/>
        </authorList>
    </citation>
    <scope>IDENTIFICATION</scope>
</reference>
<dbReference type="AlphaFoldDB" id="A0A803QDH4"/>
<dbReference type="Gramene" id="evm.model.09.1139">
    <property type="protein sequence ID" value="cds.evm.model.09.1139"/>
    <property type="gene ID" value="evm.TU.09.1139"/>
</dbReference>
<dbReference type="EnsemblPlants" id="evm.model.09.1139">
    <property type="protein sequence ID" value="cds.evm.model.09.1139"/>
    <property type="gene ID" value="evm.TU.09.1139"/>
</dbReference>
<protein>
    <submittedName>
        <fullName evidence="2">Uncharacterized protein</fullName>
    </submittedName>
</protein>
<dbReference type="Proteomes" id="UP000596661">
    <property type="component" value="Chromosome 9"/>
</dbReference>
<sequence length="138" mass="15431">RTDLESRLVKVKFGSDWVQVWLTEWDLSPDLDQTFDRSRFWSSRVDIQDPYLGPSSDSGSTSNLSYDSSPSLVPNPTTSVMILGQLLGLGLGSVSVGWGPSEELRSSARSLVETKPRVLSKPWGRSESQSRVPVWFHF</sequence>
<evidence type="ECO:0000313" key="2">
    <source>
        <dbReference type="EnsemblPlants" id="cds.evm.model.09.1139"/>
    </source>
</evidence>
<organism evidence="2 3">
    <name type="scientific">Cannabis sativa</name>
    <name type="common">Hemp</name>
    <name type="synonym">Marijuana</name>
    <dbReference type="NCBI Taxonomy" id="3483"/>
    <lineage>
        <taxon>Eukaryota</taxon>
        <taxon>Viridiplantae</taxon>
        <taxon>Streptophyta</taxon>
        <taxon>Embryophyta</taxon>
        <taxon>Tracheophyta</taxon>
        <taxon>Spermatophyta</taxon>
        <taxon>Magnoliopsida</taxon>
        <taxon>eudicotyledons</taxon>
        <taxon>Gunneridae</taxon>
        <taxon>Pentapetalae</taxon>
        <taxon>rosids</taxon>
        <taxon>fabids</taxon>
        <taxon>Rosales</taxon>
        <taxon>Cannabaceae</taxon>
        <taxon>Cannabis</taxon>
    </lineage>
</organism>
<feature type="compositionally biased region" description="Polar residues" evidence="1">
    <location>
        <begin position="55"/>
        <end position="73"/>
    </location>
</feature>
<reference evidence="2" key="1">
    <citation type="submission" date="2018-11" db="EMBL/GenBank/DDBJ databases">
        <authorList>
            <person name="Grassa J C."/>
        </authorList>
    </citation>
    <scope>NUCLEOTIDE SEQUENCE [LARGE SCALE GENOMIC DNA]</scope>
</reference>
<dbReference type="EMBL" id="UZAU01000754">
    <property type="status" value="NOT_ANNOTATED_CDS"/>
    <property type="molecule type" value="Genomic_DNA"/>
</dbReference>
<proteinExistence type="predicted"/>
<name>A0A803QDH4_CANSA</name>
<feature type="region of interest" description="Disordered" evidence="1">
    <location>
        <begin position="47"/>
        <end position="73"/>
    </location>
</feature>
<evidence type="ECO:0000313" key="3">
    <source>
        <dbReference type="Proteomes" id="UP000596661"/>
    </source>
</evidence>
<accession>A0A803QDH4</accession>